<evidence type="ECO:0000256" key="1">
    <source>
        <dbReference type="SAM" id="MobiDB-lite"/>
    </source>
</evidence>
<evidence type="ECO:0000313" key="2">
    <source>
        <dbReference type="EMBL" id="GBN72424.1"/>
    </source>
</evidence>
<reference evidence="2 3" key="1">
    <citation type="journal article" date="2019" name="Sci. Rep.">
        <title>Orb-weaving spider Araneus ventricosus genome elucidates the spidroin gene catalogue.</title>
        <authorList>
            <person name="Kono N."/>
            <person name="Nakamura H."/>
            <person name="Ohtoshi R."/>
            <person name="Moran D.A.P."/>
            <person name="Shinohara A."/>
            <person name="Yoshida Y."/>
            <person name="Fujiwara M."/>
            <person name="Mori M."/>
            <person name="Tomita M."/>
            <person name="Arakawa K."/>
        </authorList>
    </citation>
    <scope>NUCLEOTIDE SEQUENCE [LARGE SCALE GENOMIC DNA]</scope>
</reference>
<keyword evidence="3" id="KW-1185">Reference proteome</keyword>
<dbReference type="OrthoDB" id="8055231at2759"/>
<dbReference type="EMBL" id="BGPR01016266">
    <property type="protein sequence ID" value="GBN72424.1"/>
    <property type="molecule type" value="Genomic_DNA"/>
</dbReference>
<accession>A0A4Y2R9I3</accession>
<comment type="caution">
    <text evidence="2">The sequence shown here is derived from an EMBL/GenBank/DDBJ whole genome shotgun (WGS) entry which is preliminary data.</text>
</comment>
<dbReference type="Proteomes" id="UP000499080">
    <property type="component" value="Unassembled WGS sequence"/>
</dbReference>
<feature type="region of interest" description="Disordered" evidence="1">
    <location>
        <begin position="81"/>
        <end position="111"/>
    </location>
</feature>
<gene>
    <name evidence="2" type="ORF">AVEN_273744_1</name>
</gene>
<proteinExistence type="predicted"/>
<evidence type="ECO:0000313" key="3">
    <source>
        <dbReference type="Proteomes" id="UP000499080"/>
    </source>
</evidence>
<dbReference type="AlphaFoldDB" id="A0A4Y2R9I3"/>
<protein>
    <submittedName>
        <fullName evidence="2">Uncharacterized protein</fullName>
    </submittedName>
</protein>
<sequence>MPICARGRPSTRWLDDTENDIKILKIKNWQRVALDRLSWKKRAVEAAKTCNSNTRAILELTLIYLSRAQLTRWTPGLAPPSSGFRATPAQGQHFSGIGFRTWSPSPPKPYH</sequence>
<name>A0A4Y2R9I3_ARAVE</name>
<organism evidence="2 3">
    <name type="scientific">Araneus ventricosus</name>
    <name type="common">Orbweaver spider</name>
    <name type="synonym">Epeira ventricosa</name>
    <dbReference type="NCBI Taxonomy" id="182803"/>
    <lineage>
        <taxon>Eukaryota</taxon>
        <taxon>Metazoa</taxon>
        <taxon>Ecdysozoa</taxon>
        <taxon>Arthropoda</taxon>
        <taxon>Chelicerata</taxon>
        <taxon>Arachnida</taxon>
        <taxon>Araneae</taxon>
        <taxon>Araneomorphae</taxon>
        <taxon>Entelegynae</taxon>
        <taxon>Araneoidea</taxon>
        <taxon>Araneidae</taxon>
        <taxon>Araneus</taxon>
    </lineage>
</organism>